<dbReference type="Proteomes" id="UP001470752">
    <property type="component" value="Unassembled WGS sequence"/>
</dbReference>
<evidence type="ECO:0000313" key="2">
    <source>
        <dbReference type="Proteomes" id="UP001470752"/>
    </source>
</evidence>
<name>A0ABV1CRS6_9FIRM</name>
<comment type="caution">
    <text evidence="1">The sequence shown here is derived from an EMBL/GenBank/DDBJ whole genome shotgun (WGS) entry which is preliminary data.</text>
</comment>
<dbReference type="EMBL" id="JBBNFW010000209">
    <property type="protein sequence ID" value="MEQ2415096.1"/>
    <property type="molecule type" value="Genomic_DNA"/>
</dbReference>
<proteinExistence type="predicted"/>
<gene>
    <name evidence="1" type="ORF">AAAX94_19070</name>
</gene>
<protein>
    <submittedName>
        <fullName evidence="1">Uncharacterized protein</fullName>
    </submittedName>
</protein>
<reference evidence="1 2" key="1">
    <citation type="submission" date="2024-04" db="EMBL/GenBank/DDBJ databases">
        <title>Human intestinal bacterial collection.</title>
        <authorList>
            <person name="Pauvert C."/>
            <person name="Hitch T.C.A."/>
            <person name="Clavel T."/>
        </authorList>
    </citation>
    <scope>NUCLEOTIDE SEQUENCE [LARGE SCALE GENOMIC DNA]</scope>
    <source>
        <strain evidence="1 2">CLA-AA-H161</strain>
    </source>
</reference>
<dbReference type="RefSeq" id="WP_243000239.1">
    <property type="nucleotide sequence ID" value="NZ_JAOQJM010000007.1"/>
</dbReference>
<keyword evidence="2" id="KW-1185">Reference proteome</keyword>
<accession>A0ABV1CRS6</accession>
<evidence type="ECO:0000313" key="1">
    <source>
        <dbReference type="EMBL" id="MEQ2415096.1"/>
    </source>
</evidence>
<sequence>MAINPMKLLELKNLWSAFTKRHPKFPQFLSAVQQAGIPEGTIIEVQITSPDGKTFTSNMKVTSEDIDAVKSLQNYQ</sequence>
<organism evidence="1 2">
    <name type="scientific">Blautia acetigignens</name>
    <dbReference type="NCBI Taxonomy" id="2981783"/>
    <lineage>
        <taxon>Bacteria</taxon>
        <taxon>Bacillati</taxon>
        <taxon>Bacillota</taxon>
        <taxon>Clostridia</taxon>
        <taxon>Lachnospirales</taxon>
        <taxon>Lachnospiraceae</taxon>
        <taxon>Blautia</taxon>
    </lineage>
</organism>